<comment type="caution">
    <text evidence="1">The sequence shown here is derived from an EMBL/GenBank/DDBJ whole genome shotgun (WGS) entry which is preliminary data.</text>
</comment>
<organism evidence="1">
    <name type="scientific">Tanacetum cinerariifolium</name>
    <name type="common">Dalmatian daisy</name>
    <name type="synonym">Chrysanthemum cinerariifolium</name>
    <dbReference type="NCBI Taxonomy" id="118510"/>
    <lineage>
        <taxon>Eukaryota</taxon>
        <taxon>Viridiplantae</taxon>
        <taxon>Streptophyta</taxon>
        <taxon>Embryophyta</taxon>
        <taxon>Tracheophyta</taxon>
        <taxon>Spermatophyta</taxon>
        <taxon>Magnoliopsida</taxon>
        <taxon>eudicotyledons</taxon>
        <taxon>Gunneridae</taxon>
        <taxon>Pentapetalae</taxon>
        <taxon>asterids</taxon>
        <taxon>campanulids</taxon>
        <taxon>Asterales</taxon>
        <taxon>Asteraceae</taxon>
        <taxon>Asteroideae</taxon>
        <taxon>Anthemideae</taxon>
        <taxon>Anthemidinae</taxon>
        <taxon>Tanacetum</taxon>
    </lineage>
</organism>
<protein>
    <submittedName>
        <fullName evidence="1">Uncharacterized protein</fullName>
    </submittedName>
</protein>
<feature type="non-terminal residue" evidence="1">
    <location>
        <position position="184"/>
    </location>
</feature>
<gene>
    <name evidence="1" type="ORF">Tci_856164</name>
</gene>
<sequence length="184" mass="20220">MPGLIAPIHKIFRFKACVVDLGVVIFFHFCLALCSADCCLLSSFFQKVKVDSKGFIILHYVYLRCPYGRHANSAGIIAFVPYLSENDVSPLLDLIMVRCAHRTCGSSSIQSLLLSSSHAFIPSPKLLFALSTLRVRLSKSHNDFCPSYVRVEPIAIVCSGWMATLILSSVARMTSEGYAPGPET</sequence>
<dbReference type="AlphaFoldDB" id="A0A699RN83"/>
<accession>A0A699RN83</accession>
<proteinExistence type="predicted"/>
<reference evidence="1" key="1">
    <citation type="journal article" date="2019" name="Sci. Rep.">
        <title>Draft genome of Tanacetum cinerariifolium, the natural source of mosquito coil.</title>
        <authorList>
            <person name="Yamashiro T."/>
            <person name="Shiraishi A."/>
            <person name="Satake H."/>
            <person name="Nakayama K."/>
        </authorList>
    </citation>
    <scope>NUCLEOTIDE SEQUENCE</scope>
</reference>
<name>A0A699RN83_TANCI</name>
<evidence type="ECO:0000313" key="1">
    <source>
        <dbReference type="EMBL" id="GFC84194.1"/>
    </source>
</evidence>
<dbReference type="EMBL" id="BKCJ011093437">
    <property type="protein sequence ID" value="GFC84194.1"/>
    <property type="molecule type" value="Genomic_DNA"/>
</dbReference>